<dbReference type="InterPro" id="IPR050808">
    <property type="entry name" value="Phage_Integrase"/>
</dbReference>
<comment type="similarity">
    <text evidence="1">Belongs to the 'phage' integrase family.</text>
</comment>
<dbReference type="PANTHER" id="PTHR30629:SF2">
    <property type="entry name" value="PROPHAGE INTEGRASE INTS-RELATED"/>
    <property type="match status" value="1"/>
</dbReference>
<reference evidence="9" key="1">
    <citation type="submission" date="2023-07" db="EMBL/GenBank/DDBJ databases">
        <authorList>
            <person name="Pelsma A.J. K."/>
        </authorList>
    </citation>
    <scope>NUCLEOTIDE SEQUENCE</scope>
</reference>
<evidence type="ECO:0000256" key="5">
    <source>
        <dbReference type="ARBA" id="ARBA00023195"/>
    </source>
</evidence>
<dbReference type="GO" id="GO:0006310">
    <property type="term" value="P:DNA recombination"/>
    <property type="evidence" value="ECO:0007669"/>
    <property type="project" value="UniProtKB-KW"/>
</dbReference>
<evidence type="ECO:0000256" key="4">
    <source>
        <dbReference type="ARBA" id="ARBA00023172"/>
    </source>
</evidence>
<feature type="domain" description="Core-binding (CB)" evidence="8">
    <location>
        <begin position="66"/>
        <end position="145"/>
    </location>
</feature>
<evidence type="ECO:0000256" key="3">
    <source>
        <dbReference type="ARBA" id="ARBA00023125"/>
    </source>
</evidence>
<keyword evidence="4" id="KW-0233">DNA recombination</keyword>
<keyword evidence="6" id="KW-1160">Virus entry into host cell</keyword>
<dbReference type="GO" id="GO:0003677">
    <property type="term" value="F:DNA binding"/>
    <property type="evidence" value="ECO:0007669"/>
    <property type="project" value="UniProtKB-KW"/>
</dbReference>
<feature type="domain" description="Tyr recombinase" evidence="7">
    <location>
        <begin position="166"/>
        <end position="333"/>
    </location>
</feature>
<evidence type="ECO:0000256" key="1">
    <source>
        <dbReference type="ARBA" id="ARBA00008857"/>
    </source>
</evidence>
<dbReference type="PROSITE" id="PS51900">
    <property type="entry name" value="CB"/>
    <property type="match status" value="1"/>
</dbReference>
<evidence type="ECO:0000313" key="9">
    <source>
        <dbReference type="EMBL" id="CAJ0867182.1"/>
    </source>
</evidence>
<dbReference type="SUPFAM" id="SSF56349">
    <property type="entry name" value="DNA breaking-rejoining enzymes"/>
    <property type="match status" value="1"/>
</dbReference>
<protein>
    <recommendedName>
        <fullName evidence="10">Tyr recombinase domain-containing protein</fullName>
    </recommendedName>
</protein>
<evidence type="ECO:0000259" key="7">
    <source>
        <dbReference type="PROSITE" id="PS51898"/>
    </source>
</evidence>
<evidence type="ECO:0000259" key="8">
    <source>
        <dbReference type="PROSITE" id="PS51900"/>
    </source>
</evidence>
<dbReference type="InterPro" id="IPR002104">
    <property type="entry name" value="Integrase_catalytic"/>
</dbReference>
<evidence type="ECO:0008006" key="10">
    <source>
        <dbReference type="Google" id="ProtNLM"/>
    </source>
</evidence>
<dbReference type="Pfam" id="PF00589">
    <property type="entry name" value="Phage_integrase"/>
    <property type="match status" value="1"/>
</dbReference>
<evidence type="ECO:0000256" key="6">
    <source>
        <dbReference type="ARBA" id="ARBA00023296"/>
    </source>
</evidence>
<keyword evidence="3" id="KW-0238">DNA-binding</keyword>
<dbReference type="InterPro" id="IPR013762">
    <property type="entry name" value="Integrase-like_cat_sf"/>
</dbReference>
<dbReference type="InterPro" id="IPR011010">
    <property type="entry name" value="DNA_brk_join_enz"/>
</dbReference>
<dbReference type="GO" id="GO:0075713">
    <property type="term" value="P:establishment of integrated proviral latency"/>
    <property type="evidence" value="ECO:0007669"/>
    <property type="project" value="UniProtKB-KW"/>
</dbReference>
<dbReference type="AlphaFoldDB" id="A0AA48RD46"/>
<dbReference type="InterPro" id="IPR044068">
    <property type="entry name" value="CB"/>
</dbReference>
<dbReference type="EMBL" id="OY288114">
    <property type="protein sequence ID" value="CAJ0867182.1"/>
    <property type="molecule type" value="Genomic_DNA"/>
</dbReference>
<dbReference type="PROSITE" id="PS51898">
    <property type="entry name" value="TYR_RECOMBINASE"/>
    <property type="match status" value="1"/>
</dbReference>
<dbReference type="GO" id="GO:0015074">
    <property type="term" value="P:DNA integration"/>
    <property type="evidence" value="ECO:0007669"/>
    <property type="project" value="UniProtKB-KW"/>
</dbReference>
<dbReference type="InterPro" id="IPR010998">
    <property type="entry name" value="Integrase_recombinase_N"/>
</dbReference>
<keyword evidence="5" id="KW-1179">Viral genome integration</keyword>
<dbReference type="GO" id="GO:0044826">
    <property type="term" value="P:viral genome integration into host DNA"/>
    <property type="evidence" value="ECO:0007669"/>
    <property type="project" value="UniProtKB-KW"/>
</dbReference>
<sequence length="340" mass="38092">MPKPRLPFMQYERSRHGALTYYVRIGKGPRIRIKGEYGSQEFMEAYRAALAGEAPRSGRAPERDTRSLAWLIASYRETTAWTSFAPTTRRQREAILLQVLKRAGHVPFKAIERAHIVAGRDERRATPNQANHFLKVMRSLFQWAKEAEHVETDPTEGVSFAKVETEGHATWTTEEIRLFEARWPIGTRQRLAMAILLYTGLRRGDAVRLGRQHIKDGWIKLQTEKTGEVVDMPLLPPLAEIIAKTPTSDLAFISTAYGAPMSKAGFGNWFREACNAAGVPGTAHGLRKALATAAAEGEATEAELEALFGWRDRQTSSIYTRTANRKKLAGSALRKAFKSK</sequence>
<evidence type="ECO:0000256" key="2">
    <source>
        <dbReference type="ARBA" id="ARBA00022908"/>
    </source>
</evidence>
<dbReference type="Gene3D" id="1.10.150.130">
    <property type="match status" value="1"/>
</dbReference>
<proteinExistence type="inferred from homology"/>
<gene>
    <name evidence="9" type="ORF">AMST5_01929</name>
</gene>
<accession>A0AA48RD46</accession>
<dbReference type="GO" id="GO:0046718">
    <property type="term" value="P:symbiont entry into host cell"/>
    <property type="evidence" value="ECO:0007669"/>
    <property type="project" value="UniProtKB-KW"/>
</dbReference>
<dbReference type="PANTHER" id="PTHR30629">
    <property type="entry name" value="PROPHAGE INTEGRASE"/>
    <property type="match status" value="1"/>
</dbReference>
<keyword evidence="2" id="KW-0229">DNA integration</keyword>
<dbReference type="Gene3D" id="1.10.443.10">
    <property type="entry name" value="Intergrase catalytic core"/>
    <property type="match status" value="1"/>
</dbReference>
<name>A0AA48RD46_9ZZZZ</name>
<organism evidence="9">
    <name type="scientific">freshwater sediment metagenome</name>
    <dbReference type="NCBI Taxonomy" id="556182"/>
    <lineage>
        <taxon>unclassified sequences</taxon>
        <taxon>metagenomes</taxon>
        <taxon>ecological metagenomes</taxon>
    </lineage>
</organism>